<evidence type="ECO:0000256" key="6">
    <source>
        <dbReference type="ARBA" id="ARBA00023136"/>
    </source>
</evidence>
<dbReference type="AlphaFoldDB" id="F9WFV8"/>
<dbReference type="GO" id="GO:0098552">
    <property type="term" value="C:side of membrane"/>
    <property type="evidence" value="ECO:0007669"/>
    <property type="project" value="UniProtKB-KW"/>
</dbReference>
<feature type="compositionally biased region" description="Low complexity" evidence="10">
    <location>
        <begin position="285"/>
        <end position="299"/>
    </location>
</feature>
<evidence type="ECO:0000256" key="11">
    <source>
        <dbReference type="SAM" id="SignalP"/>
    </source>
</evidence>
<dbReference type="Pfam" id="PF13206">
    <property type="entry name" value="VSG_B"/>
    <property type="match status" value="1"/>
</dbReference>
<feature type="signal peptide" evidence="11">
    <location>
        <begin position="1"/>
        <end position="19"/>
    </location>
</feature>
<accession>F9WFV8</accession>
<keyword evidence="5 11" id="KW-0732">Signal</keyword>
<reference evidence="13 14" key="2">
    <citation type="journal article" date="2012" name="Proc. Natl. Acad. Sci. U.S.A.">
        <title>Antigenic diversity is generated by distinct evolutionary mechanisms in African trypanosome species.</title>
        <authorList>
            <person name="Jackson A.P."/>
            <person name="Berry A."/>
            <person name="Aslett M."/>
            <person name="Allison H.C."/>
            <person name="Burton P."/>
            <person name="Vavrova-Anderson J."/>
            <person name="Brown R."/>
            <person name="Browne H."/>
            <person name="Corton N."/>
            <person name="Hauser H."/>
            <person name="Gamble J."/>
            <person name="Gilderthorp R."/>
            <person name="Marcello L."/>
            <person name="McQuillan J."/>
            <person name="Otto T.D."/>
            <person name="Quail M.A."/>
            <person name="Sanders M.J."/>
            <person name="van Tonder A."/>
            <person name="Ginger M.L."/>
            <person name="Field M.C."/>
            <person name="Barry J.D."/>
            <person name="Hertz-Fowler C."/>
            <person name="Berriman M."/>
        </authorList>
    </citation>
    <scope>NUCLEOTIDE SEQUENCE [LARGE SCALE GENOMIC DNA]</scope>
    <source>
        <strain evidence="13 14">IL3000</strain>
    </source>
</reference>
<proteinExistence type="predicted"/>
<dbReference type="Proteomes" id="UP000000702">
    <property type="component" value="Unassembled WGS sequence"/>
</dbReference>
<evidence type="ECO:0000256" key="4">
    <source>
        <dbReference type="ARBA" id="ARBA00022622"/>
    </source>
</evidence>
<name>F9WFV8_TRYCI</name>
<sequence>MWKRFFFALFLLLAKFVEGISVGHNHDVYKDLCEISRAASSALQGRGAGEMKKKLEEAIYGIVGRARFDENGNLQIGRKCASGFNGRGIFCKYSSMDRGWNMGDGCYAESLVGAFMCLCAPGSEQSRVDNLCGVDVRGYTNDAWYGSFSTQEDVSTLFQNVWKHAIKKCIEGKEHVNSEAEELQNLEKAVKEVRRKIERKKGGSNFYFLGESGSCDGRSGRDVCAAYQKKGSKVEIPWAKKIEAAVDELKKIIKQQAETPTLLNSAPSPQGSRGQSVAPMEDAGSTQSATQSETTQQESNMKHENGEYETETHKSIAKSEKIQISRTKRSPPLTSLTDVPHLATDPDDDGSNIIESQWPFLAALLI</sequence>
<keyword evidence="14" id="KW-1185">Reference proteome</keyword>
<keyword evidence="6" id="KW-0472">Membrane</keyword>
<keyword evidence="3" id="KW-1003">Cell membrane</keyword>
<comment type="subcellular location">
    <subcellularLocation>
        <location evidence="2">Cell membrane</location>
        <topology evidence="2">Lipid-anchor</topology>
        <topology evidence="2">GPI-anchor</topology>
    </subcellularLocation>
</comment>
<feature type="domain" description="Trypanosome variant surface glycoprotein B-type N-terminal" evidence="12">
    <location>
        <begin position="37"/>
        <end position="261"/>
    </location>
</feature>
<evidence type="ECO:0000259" key="12">
    <source>
        <dbReference type="Pfam" id="PF13206"/>
    </source>
</evidence>
<keyword evidence="9" id="KW-0175">Coiled coil</keyword>
<comment type="function">
    <text evidence="1">VSG forms a coat on the surface of the parasite. The trypanosome evades the immune response of the host by expressing a series of antigenically distinct VSGs from an estimated 1000 VSG genes.</text>
</comment>
<reference evidence="14" key="1">
    <citation type="submission" date="2011-07" db="EMBL/GenBank/DDBJ databases">
        <title>Divergent evolution of antigenic variation in African trypanosomes.</title>
        <authorList>
            <person name="Jackson A.P."/>
            <person name="Berry A."/>
            <person name="Allison H.C."/>
            <person name="Burton P."/>
            <person name="Anderson J."/>
            <person name="Aslett M."/>
            <person name="Brown R."/>
            <person name="Corton N."/>
            <person name="Harris D."/>
            <person name="Hauser H."/>
            <person name="Gamble J."/>
            <person name="Gilderthorp R."/>
            <person name="McQuillan J."/>
            <person name="Quail M.A."/>
            <person name="Sanders M."/>
            <person name="Van Tonder A."/>
            <person name="Ginger M.L."/>
            <person name="Donelson J.E."/>
            <person name="Field M.C."/>
            <person name="Barry J.D."/>
            <person name="Berriman M."/>
            <person name="Hertz-Fowler C."/>
        </authorList>
    </citation>
    <scope>NUCLEOTIDE SEQUENCE [LARGE SCALE GENOMIC DNA]</scope>
    <source>
        <strain evidence="14">IL3000</strain>
    </source>
</reference>
<evidence type="ECO:0000256" key="5">
    <source>
        <dbReference type="ARBA" id="ARBA00022729"/>
    </source>
</evidence>
<keyword evidence="4" id="KW-0336">GPI-anchor</keyword>
<feature type="chain" id="PRO_5003390287" evidence="11">
    <location>
        <begin position="20"/>
        <end position="366"/>
    </location>
</feature>
<evidence type="ECO:0000256" key="2">
    <source>
        <dbReference type="ARBA" id="ARBA00004609"/>
    </source>
</evidence>
<feature type="compositionally biased region" description="Basic and acidic residues" evidence="10">
    <location>
        <begin position="300"/>
        <end position="323"/>
    </location>
</feature>
<keyword evidence="7" id="KW-0325">Glycoprotein</keyword>
<evidence type="ECO:0000256" key="8">
    <source>
        <dbReference type="ARBA" id="ARBA00023288"/>
    </source>
</evidence>
<evidence type="ECO:0000313" key="14">
    <source>
        <dbReference type="Proteomes" id="UP000000702"/>
    </source>
</evidence>
<dbReference type="VEuPathDB" id="TriTrypDB:TcIL3000_0_11370"/>
<comment type="caution">
    <text evidence="13">The sequence shown here is derived from an EMBL/GenBank/DDBJ whole genome shotgun (WGS) entry which is preliminary data.</text>
</comment>
<evidence type="ECO:0000256" key="3">
    <source>
        <dbReference type="ARBA" id="ARBA00022475"/>
    </source>
</evidence>
<gene>
    <name evidence="13" type="ORF">TCIL3000_0_11370</name>
</gene>
<feature type="compositionally biased region" description="Polar residues" evidence="10">
    <location>
        <begin position="260"/>
        <end position="275"/>
    </location>
</feature>
<evidence type="ECO:0000313" key="13">
    <source>
        <dbReference type="EMBL" id="CCD16188.1"/>
    </source>
</evidence>
<protein>
    <submittedName>
        <fullName evidence="13">Variant surface glycoprotein</fullName>
    </submittedName>
</protein>
<dbReference type="EMBL" id="CAEQ01002190">
    <property type="protein sequence ID" value="CCD16188.1"/>
    <property type="molecule type" value="Genomic_DNA"/>
</dbReference>
<dbReference type="GO" id="GO:0005886">
    <property type="term" value="C:plasma membrane"/>
    <property type="evidence" value="ECO:0007669"/>
    <property type="project" value="UniProtKB-SubCell"/>
</dbReference>
<keyword evidence="8" id="KW-0449">Lipoprotein</keyword>
<evidence type="ECO:0000256" key="10">
    <source>
        <dbReference type="SAM" id="MobiDB-lite"/>
    </source>
</evidence>
<feature type="coiled-coil region" evidence="9">
    <location>
        <begin position="176"/>
        <end position="203"/>
    </location>
</feature>
<evidence type="ECO:0000256" key="9">
    <source>
        <dbReference type="SAM" id="Coils"/>
    </source>
</evidence>
<dbReference type="InterPro" id="IPR025932">
    <property type="entry name" value="Trypano_VSG_B_N_dom"/>
</dbReference>
<feature type="region of interest" description="Disordered" evidence="10">
    <location>
        <begin position="260"/>
        <end position="351"/>
    </location>
</feature>
<evidence type="ECO:0000256" key="1">
    <source>
        <dbReference type="ARBA" id="ARBA00002523"/>
    </source>
</evidence>
<organism evidence="13 14">
    <name type="scientific">Trypanosoma congolense (strain IL3000)</name>
    <dbReference type="NCBI Taxonomy" id="1068625"/>
    <lineage>
        <taxon>Eukaryota</taxon>
        <taxon>Discoba</taxon>
        <taxon>Euglenozoa</taxon>
        <taxon>Kinetoplastea</taxon>
        <taxon>Metakinetoplastina</taxon>
        <taxon>Trypanosomatida</taxon>
        <taxon>Trypanosomatidae</taxon>
        <taxon>Trypanosoma</taxon>
        <taxon>Nannomonas</taxon>
    </lineage>
</organism>
<evidence type="ECO:0000256" key="7">
    <source>
        <dbReference type="ARBA" id="ARBA00023180"/>
    </source>
</evidence>